<dbReference type="HOGENOM" id="CLU_2886074_0_0_1"/>
<sequence>MQRKVHNIIKAITKLPQFIWMIKILKVILAYFGSSTYAKVHLHMQFKGDDGEHVSVLQNIGKT</sequence>
<dbReference type="GeneID" id="20673570"/>
<gene>
    <name evidence="1" type="ORF">HETIRDRAFT_419482</name>
</gene>
<dbReference type="RefSeq" id="XP_009548373.1">
    <property type="nucleotide sequence ID" value="XM_009550078.1"/>
</dbReference>
<dbReference type="KEGG" id="hir:HETIRDRAFT_419482"/>
<dbReference type="OrthoDB" id="4951847at2759"/>
<evidence type="ECO:0000313" key="1">
    <source>
        <dbReference type="EMBL" id="ETW79828.1"/>
    </source>
</evidence>
<accession>W4K1Z4</accession>
<organism evidence="1 2">
    <name type="scientific">Heterobasidion irregulare (strain TC 32-1)</name>
    <dbReference type="NCBI Taxonomy" id="747525"/>
    <lineage>
        <taxon>Eukaryota</taxon>
        <taxon>Fungi</taxon>
        <taxon>Dikarya</taxon>
        <taxon>Basidiomycota</taxon>
        <taxon>Agaricomycotina</taxon>
        <taxon>Agaricomycetes</taxon>
        <taxon>Russulales</taxon>
        <taxon>Bondarzewiaceae</taxon>
        <taxon>Heterobasidion</taxon>
        <taxon>Heterobasidion annosum species complex</taxon>
    </lineage>
</organism>
<reference evidence="1 2" key="1">
    <citation type="journal article" date="2012" name="New Phytol.">
        <title>Insight into trade-off between wood decay and parasitism from the genome of a fungal forest pathogen.</title>
        <authorList>
            <person name="Olson A."/>
            <person name="Aerts A."/>
            <person name="Asiegbu F."/>
            <person name="Belbahri L."/>
            <person name="Bouzid O."/>
            <person name="Broberg A."/>
            <person name="Canback B."/>
            <person name="Coutinho P.M."/>
            <person name="Cullen D."/>
            <person name="Dalman K."/>
            <person name="Deflorio G."/>
            <person name="van Diepen L.T."/>
            <person name="Dunand C."/>
            <person name="Duplessis S."/>
            <person name="Durling M."/>
            <person name="Gonthier P."/>
            <person name="Grimwood J."/>
            <person name="Fossdal C.G."/>
            <person name="Hansson D."/>
            <person name="Henrissat B."/>
            <person name="Hietala A."/>
            <person name="Himmelstrand K."/>
            <person name="Hoffmeister D."/>
            <person name="Hogberg N."/>
            <person name="James T.Y."/>
            <person name="Karlsson M."/>
            <person name="Kohler A."/>
            <person name="Kues U."/>
            <person name="Lee Y.H."/>
            <person name="Lin Y.C."/>
            <person name="Lind M."/>
            <person name="Lindquist E."/>
            <person name="Lombard V."/>
            <person name="Lucas S."/>
            <person name="Lunden K."/>
            <person name="Morin E."/>
            <person name="Murat C."/>
            <person name="Park J."/>
            <person name="Raffaello T."/>
            <person name="Rouze P."/>
            <person name="Salamov A."/>
            <person name="Schmutz J."/>
            <person name="Solheim H."/>
            <person name="Stahlberg J."/>
            <person name="Velez H."/>
            <person name="de Vries R.P."/>
            <person name="Wiebenga A."/>
            <person name="Woodward S."/>
            <person name="Yakovlev I."/>
            <person name="Garbelotto M."/>
            <person name="Martin F."/>
            <person name="Grigoriev I.V."/>
            <person name="Stenlid J."/>
        </authorList>
    </citation>
    <scope>NUCLEOTIDE SEQUENCE [LARGE SCALE GENOMIC DNA]</scope>
    <source>
        <strain evidence="1 2">TC 32-1</strain>
    </source>
</reference>
<name>W4K1Z4_HETIT</name>
<dbReference type="AlphaFoldDB" id="W4K1Z4"/>
<dbReference type="Proteomes" id="UP000030671">
    <property type="component" value="Unassembled WGS sequence"/>
</dbReference>
<dbReference type="EMBL" id="KI925460">
    <property type="protein sequence ID" value="ETW79828.1"/>
    <property type="molecule type" value="Genomic_DNA"/>
</dbReference>
<protein>
    <submittedName>
        <fullName evidence="1">Uncharacterized protein</fullName>
    </submittedName>
</protein>
<keyword evidence="2" id="KW-1185">Reference proteome</keyword>
<evidence type="ECO:0000313" key="2">
    <source>
        <dbReference type="Proteomes" id="UP000030671"/>
    </source>
</evidence>
<proteinExistence type="predicted"/>
<dbReference type="InParanoid" id="W4K1Z4"/>